<sequence length="308" mass="34565">MNTQRPHHRQATQRPSQDQPVSSQHILQSSYDYTMVTQTTISSAAYGSYPRHRTHGYPTPPRQAEQRLQFYPSPDASPVPLHASIAGKYGSPPAFYPPSPPTDDVAKPLRLSPATYGSVPAYFPSPGIDVPPKRTYISTNYGSSPINIPSSSTHHNHRSTPRSGTVPIMSGRYACFYNECSNISFENELDLRHHLEDIHDRSTFYPASPVSQASHPMSRRTSSQGAGQFVCLYESCVNTGGFTRYADLQRHVEIIHMRSTLSLFDCQIPGCHRRGEYGFTRKDKMTDHMRDVHKLDIPKRSSGTRRSS</sequence>
<reference evidence="3 4" key="1">
    <citation type="submission" date="2023-11" db="EMBL/GenBank/DDBJ databases">
        <title>An acidophilic fungus is an integral part of prey digestion in a carnivorous sundew plant.</title>
        <authorList>
            <person name="Tsai I.J."/>
        </authorList>
    </citation>
    <scope>NUCLEOTIDE SEQUENCE [LARGE SCALE GENOMIC DNA]</scope>
    <source>
        <strain evidence="3">169a</strain>
    </source>
</reference>
<protein>
    <recommendedName>
        <fullName evidence="2">C2H2-type domain-containing protein</fullName>
    </recommendedName>
</protein>
<feature type="region of interest" description="Disordered" evidence="1">
    <location>
        <begin position="1"/>
        <end position="25"/>
    </location>
</feature>
<keyword evidence="4" id="KW-1185">Reference proteome</keyword>
<accession>A0AAQ3RA73</accession>
<evidence type="ECO:0000259" key="2">
    <source>
        <dbReference type="SMART" id="SM00355"/>
    </source>
</evidence>
<name>A0AAQ3RA73_9PEZI</name>
<proteinExistence type="predicted"/>
<evidence type="ECO:0000313" key="3">
    <source>
        <dbReference type="EMBL" id="WPH01606.1"/>
    </source>
</evidence>
<evidence type="ECO:0000313" key="4">
    <source>
        <dbReference type="Proteomes" id="UP001303373"/>
    </source>
</evidence>
<dbReference type="InterPro" id="IPR013087">
    <property type="entry name" value="Znf_C2H2_type"/>
</dbReference>
<dbReference type="AlphaFoldDB" id="A0AAQ3RA73"/>
<dbReference type="EMBL" id="CP138585">
    <property type="protein sequence ID" value="WPH01606.1"/>
    <property type="molecule type" value="Genomic_DNA"/>
</dbReference>
<feature type="domain" description="C2H2-type" evidence="2">
    <location>
        <begin position="229"/>
        <end position="256"/>
    </location>
</feature>
<feature type="domain" description="C2H2-type" evidence="2">
    <location>
        <begin position="173"/>
        <end position="199"/>
    </location>
</feature>
<organism evidence="3 4">
    <name type="scientific">Acrodontium crateriforme</name>
    <dbReference type="NCBI Taxonomy" id="150365"/>
    <lineage>
        <taxon>Eukaryota</taxon>
        <taxon>Fungi</taxon>
        <taxon>Dikarya</taxon>
        <taxon>Ascomycota</taxon>
        <taxon>Pezizomycotina</taxon>
        <taxon>Dothideomycetes</taxon>
        <taxon>Dothideomycetidae</taxon>
        <taxon>Mycosphaerellales</taxon>
        <taxon>Teratosphaeriaceae</taxon>
        <taxon>Acrodontium</taxon>
    </lineage>
</organism>
<dbReference type="SMART" id="SM00355">
    <property type="entry name" value="ZnF_C2H2"/>
    <property type="match status" value="3"/>
</dbReference>
<feature type="domain" description="C2H2-type" evidence="2">
    <location>
        <begin position="264"/>
        <end position="293"/>
    </location>
</feature>
<evidence type="ECO:0000256" key="1">
    <source>
        <dbReference type="SAM" id="MobiDB-lite"/>
    </source>
</evidence>
<feature type="compositionally biased region" description="Basic residues" evidence="1">
    <location>
        <begin position="1"/>
        <end position="11"/>
    </location>
</feature>
<dbReference type="Gene3D" id="3.30.160.60">
    <property type="entry name" value="Classic Zinc Finger"/>
    <property type="match status" value="1"/>
</dbReference>
<feature type="compositionally biased region" description="Polar residues" evidence="1">
    <location>
        <begin position="12"/>
        <end position="25"/>
    </location>
</feature>
<gene>
    <name evidence="3" type="ORF">R9X50_00445400</name>
</gene>
<dbReference type="Proteomes" id="UP001303373">
    <property type="component" value="Chromosome 6"/>
</dbReference>